<keyword evidence="2" id="KW-1185">Reference proteome</keyword>
<protein>
    <submittedName>
        <fullName evidence="1">Uncharacterized protein</fullName>
    </submittedName>
</protein>
<comment type="caution">
    <text evidence="1">The sequence shown here is derived from an EMBL/GenBank/DDBJ whole genome shotgun (WGS) entry which is preliminary data.</text>
</comment>
<sequence length="177" mass="19713">MPRAIDLKPGYSATARAMEIPANFYELAEEYFDAALALYEAPPSAPTGLVMKVWTGLPPAQPTKGTRAPLPMFFCFAQSAELFMKSFLWAKGITKCAGWNKHILAPLLDATVQAGLSLDDPTREIIVELCDGRRDYQLRFQKNTAPIVLPPVKRTVAAIQKLRDEVFPTVRPFMTVR</sequence>
<dbReference type="Proteomes" id="UP000449969">
    <property type="component" value="Unassembled WGS sequence"/>
</dbReference>
<dbReference type="RefSeq" id="WP_157331848.1">
    <property type="nucleotide sequence ID" value="NZ_JANADL010000018.1"/>
</dbReference>
<evidence type="ECO:0000313" key="1">
    <source>
        <dbReference type="EMBL" id="MVT75870.1"/>
    </source>
</evidence>
<dbReference type="EMBL" id="WQNE01000020">
    <property type="protein sequence ID" value="MVT75870.1"/>
    <property type="molecule type" value="Genomic_DNA"/>
</dbReference>
<proteinExistence type="predicted"/>
<reference evidence="1 2" key="1">
    <citation type="submission" date="2019-12" db="EMBL/GenBank/DDBJ databases">
        <title>Draft genome sequences Bradyrhizobium cajani AMBPC1010, Bradyrhizobium pachyrhizi AMBPC1040 and Bradyrhizobium yuanmingense ALSPC3051, three plant growth promoting strains isolated from nodules of Cajanus cajan L. in Dominican Republic.</title>
        <authorList>
            <person name="Flores-Felix J.D."/>
            <person name="Araujo J."/>
            <person name="Diaz-Alcantara C."/>
            <person name="Gonzalez-Andres F."/>
            <person name="Velazquez E."/>
        </authorList>
    </citation>
    <scope>NUCLEOTIDE SEQUENCE [LARGE SCALE GENOMIC DNA]</scope>
    <source>
        <strain evidence="1 2">1010</strain>
    </source>
</reference>
<evidence type="ECO:0000313" key="2">
    <source>
        <dbReference type="Proteomes" id="UP000449969"/>
    </source>
</evidence>
<accession>A0A844TMU0</accession>
<dbReference type="AlphaFoldDB" id="A0A844TMU0"/>
<gene>
    <name evidence="1" type="ORF">GPL20_22965</name>
</gene>
<name>A0A844TMU0_9BRAD</name>
<organism evidence="1 2">
    <name type="scientific">Bradyrhizobium cajani</name>
    <dbReference type="NCBI Taxonomy" id="1928661"/>
    <lineage>
        <taxon>Bacteria</taxon>
        <taxon>Pseudomonadati</taxon>
        <taxon>Pseudomonadota</taxon>
        <taxon>Alphaproteobacteria</taxon>
        <taxon>Hyphomicrobiales</taxon>
        <taxon>Nitrobacteraceae</taxon>
        <taxon>Bradyrhizobium</taxon>
    </lineage>
</organism>